<evidence type="ECO:0000313" key="2">
    <source>
        <dbReference type="Proteomes" id="UP000682982"/>
    </source>
</evidence>
<organism evidence="1 2">
    <name type="scientific">Undibacterium rivi</name>
    <dbReference type="NCBI Taxonomy" id="2828729"/>
    <lineage>
        <taxon>Bacteria</taxon>
        <taxon>Pseudomonadati</taxon>
        <taxon>Pseudomonadota</taxon>
        <taxon>Betaproteobacteria</taxon>
        <taxon>Burkholderiales</taxon>
        <taxon>Oxalobacteraceae</taxon>
        <taxon>Undibacterium</taxon>
    </lineage>
</organism>
<name>A0ABS5H0T9_9BURK</name>
<evidence type="ECO:0000313" key="1">
    <source>
        <dbReference type="EMBL" id="MBR7792323.1"/>
    </source>
</evidence>
<comment type="caution">
    <text evidence="1">The sequence shown here is derived from an EMBL/GenBank/DDBJ whole genome shotgun (WGS) entry which is preliminary data.</text>
</comment>
<keyword evidence="2" id="KW-1185">Reference proteome</keyword>
<dbReference type="RefSeq" id="WP_212678383.1">
    <property type="nucleotide sequence ID" value="NZ_JAGSPK010000002.1"/>
</dbReference>
<dbReference type="Proteomes" id="UP000682982">
    <property type="component" value="Unassembled WGS sequence"/>
</dbReference>
<dbReference type="EMBL" id="JAGSPK010000002">
    <property type="protein sequence ID" value="MBR7792323.1"/>
    <property type="molecule type" value="Genomic_DNA"/>
</dbReference>
<gene>
    <name evidence="1" type="ORF">KDM87_06895</name>
</gene>
<reference evidence="1 2" key="1">
    <citation type="submission" date="2021-04" db="EMBL/GenBank/DDBJ databases">
        <title>novel species isolated from subtropical streams in China.</title>
        <authorList>
            <person name="Lu H."/>
        </authorList>
    </citation>
    <scope>NUCLEOTIDE SEQUENCE [LARGE SCALE GENOMIC DNA]</scope>
    <source>
        <strain evidence="1 2">FT147W</strain>
    </source>
</reference>
<proteinExistence type="predicted"/>
<sequence length="132" mass="14588">MTRLKPSSGAYMLLEKLVNLGGRALRKEFAQSGHQALRNKLRTLEARNFVREEGDSLIATVEGKKEMGAREARKLAAMRPAVPVAVAPVRIRIQRPLRANRGVAPYRPGSDEYRSIPSLMGVVRKLPSGEVV</sequence>
<accession>A0ABS5H0T9</accession>
<protein>
    <submittedName>
        <fullName evidence="1">Uncharacterized protein</fullName>
    </submittedName>
</protein>